<dbReference type="PROSITE" id="PS01148">
    <property type="entry name" value="UPF0033"/>
    <property type="match status" value="1"/>
</dbReference>
<dbReference type="EMBL" id="SWND01000003">
    <property type="protein sequence ID" value="NFF01546.1"/>
    <property type="molecule type" value="Genomic_DNA"/>
</dbReference>
<dbReference type="Gene3D" id="3.30.110.40">
    <property type="entry name" value="TusA-like domain"/>
    <property type="match status" value="1"/>
</dbReference>
<dbReference type="InterPro" id="IPR027396">
    <property type="entry name" value="DsrEFH-like"/>
</dbReference>
<dbReference type="InterPro" id="IPR001455">
    <property type="entry name" value="TusA-like"/>
</dbReference>
<dbReference type="GO" id="GO:0016740">
    <property type="term" value="F:transferase activity"/>
    <property type="evidence" value="ECO:0007669"/>
    <property type="project" value="UniProtKB-KW"/>
</dbReference>
<dbReference type="InterPro" id="IPR036868">
    <property type="entry name" value="TusA-like_sf"/>
</dbReference>
<dbReference type="CDD" id="cd03421">
    <property type="entry name" value="SirA_like_N"/>
    <property type="match status" value="1"/>
</dbReference>
<sequence length="194" mass="21368">MTKIIDCKGLKCPQPVINTKKYFDSIEKGQATTIVDNEVAKNNIIKLAEKNGFKSEVKEIDSLYYITMTKEHCVACETILSNEKKLVMVISKNVLGGGDDKLGTALMKSYLYALSENDSLPSHLLFLNGGVKLTIEGSECLESIQSLKDKGVTILSCGTCLDFYGIKSKLKVGEITNMYTIVEEMTSADNTIFI</sequence>
<dbReference type="Proteomes" id="UP000472521">
    <property type="component" value="Unassembled WGS sequence"/>
</dbReference>
<dbReference type="NCBIfam" id="TIGR03527">
    <property type="entry name" value="selenium_YedF"/>
    <property type="match status" value="1"/>
</dbReference>
<accession>A0A6B4H4G4</accession>
<reference evidence="2 3" key="1">
    <citation type="submission" date="2019-04" db="EMBL/GenBank/DDBJ databases">
        <title>Genome sequencing of Clostridium botulinum Groups I-IV and Clostridium butyricum.</title>
        <authorList>
            <person name="Brunt J."/>
            <person name="Van Vliet A.H.M."/>
            <person name="Stringer S.C."/>
            <person name="Carter A.T."/>
            <person name="Peck M.W."/>
        </authorList>
    </citation>
    <scope>NUCLEOTIDE SEQUENCE [LARGE SCALE GENOMIC DNA]</scope>
    <source>
        <strain evidence="2 3">IFR 18/054</strain>
    </source>
</reference>
<proteinExistence type="inferred from homology"/>
<protein>
    <submittedName>
        <fullName evidence="2">Sulfurtransferase-like selenium metabolism protein YedF</fullName>
    </submittedName>
</protein>
<keyword evidence="2" id="KW-0808">Transferase</keyword>
<dbReference type="Pfam" id="PF02635">
    <property type="entry name" value="DsrE"/>
    <property type="match status" value="1"/>
</dbReference>
<gene>
    <name evidence="2" type="primary">yedF</name>
    <name evidence="2" type="ORF">FCV25_07090</name>
</gene>
<dbReference type="InterPro" id="IPR003787">
    <property type="entry name" value="Sulphur_relay_DsrE/F-like"/>
</dbReference>
<name>A0A6B4H4G4_CLOBO</name>
<evidence type="ECO:0000256" key="1">
    <source>
        <dbReference type="ARBA" id="ARBA00008984"/>
    </source>
</evidence>
<dbReference type="PANTHER" id="PTHR33279:SF6">
    <property type="entry name" value="SULFUR CARRIER PROTEIN YEDF-RELATED"/>
    <property type="match status" value="1"/>
</dbReference>
<organism evidence="2 3">
    <name type="scientific">Clostridium botulinum</name>
    <dbReference type="NCBI Taxonomy" id="1491"/>
    <lineage>
        <taxon>Bacteria</taxon>
        <taxon>Bacillati</taxon>
        <taxon>Bacillota</taxon>
        <taxon>Clostridia</taxon>
        <taxon>Eubacteriales</taxon>
        <taxon>Clostridiaceae</taxon>
        <taxon>Clostridium</taxon>
    </lineage>
</organism>
<comment type="similarity">
    <text evidence="1">Belongs to the sulfur carrier protein TusA family.</text>
</comment>
<dbReference type="SUPFAM" id="SSF75169">
    <property type="entry name" value="DsrEFH-like"/>
    <property type="match status" value="1"/>
</dbReference>
<comment type="caution">
    <text evidence="2">The sequence shown here is derived from an EMBL/GenBank/DDBJ whole genome shotgun (WGS) entry which is preliminary data.</text>
</comment>
<dbReference type="InterPro" id="IPR019870">
    <property type="entry name" value="Se_metab_YedF"/>
</dbReference>
<dbReference type="AlphaFoldDB" id="A0A6B4H4G4"/>
<evidence type="ECO:0000313" key="2">
    <source>
        <dbReference type="EMBL" id="NFF01546.1"/>
    </source>
</evidence>
<dbReference type="SUPFAM" id="SSF64307">
    <property type="entry name" value="SirA-like"/>
    <property type="match status" value="1"/>
</dbReference>
<dbReference type="Pfam" id="PF01206">
    <property type="entry name" value="TusA"/>
    <property type="match status" value="1"/>
</dbReference>
<dbReference type="PANTHER" id="PTHR33279">
    <property type="entry name" value="SULFUR CARRIER PROTEIN YEDF-RELATED"/>
    <property type="match status" value="1"/>
</dbReference>
<evidence type="ECO:0000313" key="3">
    <source>
        <dbReference type="Proteomes" id="UP000472521"/>
    </source>
</evidence>